<dbReference type="OrthoDB" id="422168at2759"/>
<dbReference type="InterPro" id="IPR052410">
    <property type="entry name" value="DRC5"/>
</dbReference>
<reference evidence="4" key="1">
    <citation type="submission" date="2020-06" db="EMBL/GenBank/DDBJ databases">
        <authorList>
            <consortium name="Plant Systems Biology data submission"/>
        </authorList>
    </citation>
    <scope>NUCLEOTIDE SEQUENCE</scope>
    <source>
        <strain evidence="4">D6</strain>
    </source>
</reference>
<evidence type="ECO:0000256" key="1">
    <source>
        <dbReference type="ARBA" id="ARBA00004245"/>
    </source>
</evidence>
<dbReference type="AlphaFoldDB" id="A0A9N8HHG1"/>
<evidence type="ECO:0000256" key="3">
    <source>
        <dbReference type="ARBA" id="ARBA00023212"/>
    </source>
</evidence>
<keyword evidence="2" id="KW-0963">Cytoplasm</keyword>
<keyword evidence="3" id="KW-0206">Cytoskeleton</keyword>
<sequence>MTSDSRHAEAAEIACMADFTGLTAGYDHTSTLYFDDSYSGEWCESSRSHRTKWFAMDEPVFCRYTSDTECEKHLGGIRGITRNSAGTKIDREDGANSISIPDGAERGITLRQLRAVKANADRRCLEEEWKDRNGNPLIPDTVTMYDICRYVILPFTVHTRRSFVESLPSTAGTQPPLYFVSHWWGEPTKDFMACVERLLQDKWMSREIGMTEDTPIWICAYANNQWHLEEAITEDPDESAFSRALALANGRTLTIFDKDGVVFSRVWCIYEIYRTIVFASDCDNTNVQPDANQDWVVLTSVPHTEIVKYTPTKRTSRGAANIGEYFPFDMVMKALQVRVELAEASEESDRIHIFNAIIGKKDNLDAQPPGAHEMYDKLNNEVRATFASQGVLQSAAERSDEEWNTVIAALSKGSRQTRMRFDFDTNRWKGLVDKPERAGMLMRSLPLSLASLSLSNSSLGLSLIEGLADWIRRSTRLQEIHLNDISSSGGLPGELLAKALASCTTITEIHVENTDLLQSENLHHWAHLLAATKSLKSFCIWERDCGKDEVGWGDEVGKVLARGIAANTSLNKIKLSWWKRVLGTEARKELFCALLKNPCFSSVNAKQCEWELQEENLNIGRDRFSQFSKVLVPVFRFTLPMVQALSQRIKNSKTLKRISITDIQVDCEVAGGAGECLAQALGSSTTLFKVMLSTNMITLENARNWTDFLATASSLKVFECWNCDGPPLGDGGMKILCEGISKNTSLKKIELHDHGVGKEGVVALGAALMQNLSVEEVTIYEKTIDEGVADNLRTALLEAVKERGTELRRF</sequence>
<dbReference type="EMBL" id="CAICTM010000445">
    <property type="protein sequence ID" value="CAB9510658.1"/>
    <property type="molecule type" value="Genomic_DNA"/>
</dbReference>
<gene>
    <name evidence="4" type="ORF">SEMRO_446_G144750.1</name>
</gene>
<evidence type="ECO:0000256" key="2">
    <source>
        <dbReference type="ARBA" id="ARBA00022490"/>
    </source>
</evidence>
<evidence type="ECO:0000313" key="4">
    <source>
        <dbReference type="EMBL" id="CAB9510658.1"/>
    </source>
</evidence>
<dbReference type="Gene3D" id="3.80.10.10">
    <property type="entry name" value="Ribonuclease Inhibitor"/>
    <property type="match status" value="3"/>
</dbReference>
<comment type="caution">
    <text evidence="4">The sequence shown here is derived from an EMBL/GenBank/DDBJ whole genome shotgun (WGS) entry which is preliminary data.</text>
</comment>
<protein>
    <submittedName>
        <fullName evidence="4">Leucine-rich repeat protein</fullName>
    </submittedName>
</protein>
<proteinExistence type="predicted"/>
<dbReference type="SUPFAM" id="SSF52047">
    <property type="entry name" value="RNI-like"/>
    <property type="match status" value="1"/>
</dbReference>
<dbReference type="InterPro" id="IPR032675">
    <property type="entry name" value="LRR_dom_sf"/>
</dbReference>
<organism evidence="4 5">
    <name type="scientific">Seminavis robusta</name>
    <dbReference type="NCBI Taxonomy" id="568900"/>
    <lineage>
        <taxon>Eukaryota</taxon>
        <taxon>Sar</taxon>
        <taxon>Stramenopiles</taxon>
        <taxon>Ochrophyta</taxon>
        <taxon>Bacillariophyta</taxon>
        <taxon>Bacillariophyceae</taxon>
        <taxon>Bacillariophycidae</taxon>
        <taxon>Naviculales</taxon>
        <taxon>Naviculaceae</taxon>
        <taxon>Seminavis</taxon>
    </lineage>
</organism>
<keyword evidence="5" id="KW-1185">Reference proteome</keyword>
<comment type="subcellular location">
    <subcellularLocation>
        <location evidence="1">Cytoplasm</location>
        <location evidence="1">Cytoskeleton</location>
    </subcellularLocation>
</comment>
<name>A0A9N8HHG1_9STRA</name>
<dbReference type="GO" id="GO:0005856">
    <property type="term" value="C:cytoskeleton"/>
    <property type="evidence" value="ECO:0007669"/>
    <property type="project" value="UniProtKB-SubCell"/>
</dbReference>
<evidence type="ECO:0000313" key="5">
    <source>
        <dbReference type="Proteomes" id="UP001153069"/>
    </source>
</evidence>
<accession>A0A9N8HHG1</accession>
<dbReference type="Proteomes" id="UP001153069">
    <property type="component" value="Unassembled WGS sequence"/>
</dbReference>
<dbReference type="PANTHER" id="PTHR24107">
    <property type="entry name" value="YNEIN REGULATORY COMPLEX SUBUNIT 5"/>
    <property type="match status" value="1"/>
</dbReference>